<evidence type="ECO:0000259" key="2">
    <source>
        <dbReference type="Pfam" id="PF20241"/>
    </source>
</evidence>
<evidence type="ECO:0000313" key="3">
    <source>
        <dbReference type="EMBL" id="KQJ92664.1"/>
    </source>
</evidence>
<reference evidence="4" key="3">
    <citation type="submission" date="2018-08" db="UniProtKB">
        <authorList>
            <consortium name="EnsemblPlants"/>
        </authorList>
    </citation>
    <scope>IDENTIFICATION</scope>
    <source>
        <strain evidence="4">cv. Bd21</strain>
    </source>
</reference>
<dbReference type="Proteomes" id="UP000008810">
    <property type="component" value="Chromosome 4"/>
</dbReference>
<dbReference type="RefSeq" id="XP_003577169.1">
    <property type="nucleotide sequence ID" value="XM_003577121.3"/>
</dbReference>
<dbReference type="OrthoDB" id="623022at2759"/>
<evidence type="ECO:0000313" key="4">
    <source>
        <dbReference type="EnsemblPlants" id="KQJ92664"/>
    </source>
</evidence>
<feature type="compositionally biased region" description="Pro residues" evidence="1">
    <location>
        <begin position="121"/>
        <end position="130"/>
    </location>
</feature>
<accession>I1IV98</accession>
<feature type="region of interest" description="Disordered" evidence="1">
    <location>
        <begin position="112"/>
        <end position="136"/>
    </location>
</feature>
<dbReference type="Pfam" id="PF20241">
    <property type="entry name" value="DUF6598"/>
    <property type="match status" value="1"/>
</dbReference>
<evidence type="ECO:0000313" key="5">
    <source>
        <dbReference type="Proteomes" id="UP000008810"/>
    </source>
</evidence>
<dbReference type="AlphaFoldDB" id="I1IV98"/>
<sequence>MEMESEAAGRKRERRTETETAQAGRKKGPPPPPGKLSAEIPSVLDRLKRERMEIRQQMDALRLKRALERRNQENPGADPIVAEALTAEQRAALVQEEKDRDKAATREYSLQRLAELERAPPRPQPRPPNPNQDELNYNGYRRIWNTKWSELYGSFEDITRIPAMCFTENPMPCITCHPSALQVSSVKVAGISGGLQWPIHVFGMMAMRDDLDHNRNIIFSRSRDNCQTLTQQDPRLILTGPARAVVHEYGSVYFEALLKVKGNTESEDKDLSLLIKRSKDRELPKSSATSITFTSKLSTLELECGLVVSSTEATIAVHVMEGSWPDGLRCQFTACNTSVPDMKVLLLDSGEEKVASLDGTVELSRRVVSVESFGRLNVSAVVFRGGDQVVEVEMSFAPLEAGRSHGVFDVGFCKLQVTVAWSPFLICYPAPGFSLAKAGGSSGEVGSSRS</sequence>
<dbReference type="FunCoup" id="I1IV98">
    <property type="interactions" value="7"/>
</dbReference>
<dbReference type="Gramene" id="KQJ92664">
    <property type="protein sequence ID" value="KQJ92664"/>
    <property type="gene ID" value="BRADI_4g45140v3"/>
</dbReference>
<name>I1IV98_BRADI</name>
<reference evidence="3 4" key="1">
    <citation type="journal article" date="2010" name="Nature">
        <title>Genome sequencing and analysis of the model grass Brachypodium distachyon.</title>
        <authorList>
            <consortium name="International Brachypodium Initiative"/>
        </authorList>
    </citation>
    <scope>NUCLEOTIDE SEQUENCE [LARGE SCALE GENOMIC DNA]</scope>
    <source>
        <strain evidence="3 4">Bd21</strain>
    </source>
</reference>
<dbReference type="eggNOG" id="ENOG502R3B0">
    <property type="taxonomic scope" value="Eukaryota"/>
</dbReference>
<feature type="domain" description="DUF6598" evidence="2">
    <location>
        <begin position="181"/>
        <end position="419"/>
    </location>
</feature>
<evidence type="ECO:0000256" key="1">
    <source>
        <dbReference type="SAM" id="MobiDB-lite"/>
    </source>
</evidence>
<dbReference type="OMA" id="CAEATIA"/>
<dbReference type="GeneID" id="100827105"/>
<dbReference type="PANTHER" id="PTHR33065">
    <property type="entry name" value="OS07G0486400 PROTEIN"/>
    <property type="match status" value="1"/>
</dbReference>
<proteinExistence type="predicted"/>
<dbReference type="InterPro" id="IPR046533">
    <property type="entry name" value="DUF6598"/>
</dbReference>
<reference evidence="3" key="2">
    <citation type="submission" date="2017-06" db="EMBL/GenBank/DDBJ databases">
        <title>WGS assembly of Brachypodium distachyon.</title>
        <authorList>
            <consortium name="The International Brachypodium Initiative"/>
            <person name="Lucas S."/>
            <person name="Harmon-Smith M."/>
            <person name="Lail K."/>
            <person name="Tice H."/>
            <person name="Grimwood J."/>
            <person name="Bruce D."/>
            <person name="Barry K."/>
            <person name="Shu S."/>
            <person name="Lindquist E."/>
            <person name="Wang M."/>
            <person name="Pitluck S."/>
            <person name="Vogel J.P."/>
            <person name="Garvin D.F."/>
            <person name="Mockler T.C."/>
            <person name="Schmutz J."/>
            <person name="Rokhsar D."/>
            <person name="Bevan M.W."/>
        </authorList>
    </citation>
    <scope>NUCLEOTIDE SEQUENCE</scope>
    <source>
        <strain evidence="3">Bd21</strain>
    </source>
</reference>
<dbReference type="HOGENOM" id="CLU_030845_0_0_1"/>
<organism evidence="3">
    <name type="scientific">Brachypodium distachyon</name>
    <name type="common">Purple false brome</name>
    <name type="synonym">Trachynia distachya</name>
    <dbReference type="NCBI Taxonomy" id="15368"/>
    <lineage>
        <taxon>Eukaryota</taxon>
        <taxon>Viridiplantae</taxon>
        <taxon>Streptophyta</taxon>
        <taxon>Embryophyta</taxon>
        <taxon>Tracheophyta</taxon>
        <taxon>Spermatophyta</taxon>
        <taxon>Magnoliopsida</taxon>
        <taxon>Liliopsida</taxon>
        <taxon>Poales</taxon>
        <taxon>Poaceae</taxon>
        <taxon>BOP clade</taxon>
        <taxon>Pooideae</taxon>
        <taxon>Stipodae</taxon>
        <taxon>Brachypodieae</taxon>
        <taxon>Brachypodium</taxon>
    </lineage>
</organism>
<dbReference type="EnsemblPlants" id="KQJ92664">
    <property type="protein sequence ID" value="KQJ92664"/>
    <property type="gene ID" value="BRADI_4g45140v3"/>
</dbReference>
<feature type="compositionally biased region" description="Basic and acidic residues" evidence="1">
    <location>
        <begin position="7"/>
        <end position="18"/>
    </location>
</feature>
<protein>
    <recommendedName>
        <fullName evidence="2">DUF6598 domain-containing protein</fullName>
    </recommendedName>
</protein>
<feature type="region of interest" description="Disordered" evidence="1">
    <location>
        <begin position="1"/>
        <end position="41"/>
    </location>
</feature>
<gene>
    <name evidence="4" type="primary">LOC100827105</name>
    <name evidence="3" type="ORF">BRADI_4g45140v3</name>
</gene>
<dbReference type="EMBL" id="CM000883">
    <property type="protein sequence ID" value="KQJ92664.1"/>
    <property type="molecule type" value="Genomic_DNA"/>
</dbReference>
<dbReference type="KEGG" id="bdi:100827105"/>
<keyword evidence="5" id="KW-1185">Reference proteome</keyword>
<dbReference type="PANTHER" id="PTHR33065:SF199">
    <property type="entry name" value="DUF6598 DOMAIN-CONTAINING PROTEIN"/>
    <property type="match status" value="1"/>
</dbReference>